<accession>A0A9R1D7Q6</accession>
<gene>
    <name evidence="1" type="ORF">KM295_11485</name>
</gene>
<evidence type="ECO:0000313" key="2">
    <source>
        <dbReference type="Proteomes" id="UP001139494"/>
    </source>
</evidence>
<dbReference type="InterPro" id="IPR003749">
    <property type="entry name" value="ThiS/MoaD-like"/>
</dbReference>
<evidence type="ECO:0000313" key="1">
    <source>
        <dbReference type="EMBL" id="MCQ4334090.1"/>
    </source>
</evidence>
<dbReference type="Gene3D" id="3.10.20.30">
    <property type="match status" value="1"/>
</dbReference>
<dbReference type="PANTHER" id="PTHR38031">
    <property type="entry name" value="SULFUR CARRIER PROTEIN SLR0821-RELATED"/>
    <property type="match status" value="1"/>
</dbReference>
<dbReference type="InterPro" id="IPR012675">
    <property type="entry name" value="Beta-grasp_dom_sf"/>
</dbReference>
<keyword evidence="2" id="KW-1185">Reference proteome</keyword>
<dbReference type="Proteomes" id="UP001139494">
    <property type="component" value="Unassembled WGS sequence"/>
</dbReference>
<comment type="caution">
    <text evidence="1">The sequence shown here is derived from an EMBL/GenBank/DDBJ whole genome shotgun (WGS) entry which is preliminary data.</text>
</comment>
<organism evidence="1 2">
    <name type="scientific">Natronomonas aquatica</name>
    <dbReference type="NCBI Taxonomy" id="2841590"/>
    <lineage>
        <taxon>Archaea</taxon>
        <taxon>Methanobacteriati</taxon>
        <taxon>Methanobacteriota</taxon>
        <taxon>Stenosarchaea group</taxon>
        <taxon>Halobacteria</taxon>
        <taxon>Halobacteriales</taxon>
        <taxon>Natronomonadaceae</taxon>
        <taxon>Natronomonas</taxon>
    </lineage>
</organism>
<protein>
    <submittedName>
        <fullName evidence="1">MoaD family protein</fullName>
    </submittedName>
</protein>
<dbReference type="RefSeq" id="WP_256030124.1">
    <property type="nucleotide sequence ID" value="NZ_JAHLKM010000016.1"/>
</dbReference>
<dbReference type="InterPro" id="IPR016155">
    <property type="entry name" value="Mopterin_synth/thiamin_S_b"/>
</dbReference>
<dbReference type="AlphaFoldDB" id="A0A9R1D7Q6"/>
<proteinExistence type="predicted"/>
<dbReference type="InterPro" id="IPR010038">
    <property type="entry name" value="MoaD_arc-typ"/>
</dbReference>
<dbReference type="Pfam" id="PF02597">
    <property type="entry name" value="ThiS"/>
    <property type="match status" value="1"/>
</dbReference>
<dbReference type="InterPro" id="IPR052045">
    <property type="entry name" value="Sulfur_Carrier/Prot_Modifier"/>
</dbReference>
<dbReference type="PANTHER" id="PTHR38031:SF1">
    <property type="entry name" value="SULFUR CARRIER PROTEIN CYSO"/>
    <property type="match status" value="1"/>
</dbReference>
<dbReference type="SUPFAM" id="SSF54285">
    <property type="entry name" value="MoaD/ThiS"/>
    <property type="match status" value="1"/>
</dbReference>
<dbReference type="NCBIfam" id="TIGR01687">
    <property type="entry name" value="moaD_arch"/>
    <property type="match status" value="1"/>
</dbReference>
<sequence length="93" mass="10110">MEIECVFFGPIQEATGTKATALTIEPGTTVAELITDLTAEYEGLEERLLTDSGEIRDSLVFTVNKRHIRHLEGEATELSDGDTVRITTSIQGG</sequence>
<dbReference type="EMBL" id="JAHLKM010000016">
    <property type="protein sequence ID" value="MCQ4334090.1"/>
    <property type="molecule type" value="Genomic_DNA"/>
</dbReference>
<name>A0A9R1D7Q6_9EURY</name>
<reference evidence="1" key="1">
    <citation type="journal article" date="2023" name="Front. Microbiol.">
        <title>Genomic-based phylogenetic and metabolic analyses of the genus Natronomonas, and description of Natronomonas aquatica sp. nov.</title>
        <authorList>
            <person name="Garcia-Roldan A."/>
            <person name="Duran-Viseras A."/>
            <person name="de la Haba R.R."/>
            <person name="Corral P."/>
            <person name="Sanchez-Porro C."/>
            <person name="Ventosa A."/>
        </authorList>
    </citation>
    <scope>NUCLEOTIDE SEQUENCE</scope>
    <source>
        <strain evidence="1">F2-12</strain>
    </source>
</reference>